<protein>
    <recommendedName>
        <fullName evidence="3">TRIM2_3</fullName>
    </recommendedName>
</protein>
<evidence type="ECO:0008006" key="3">
    <source>
        <dbReference type="Google" id="ProtNLM"/>
    </source>
</evidence>
<dbReference type="InterPro" id="IPR011042">
    <property type="entry name" value="6-blade_b-propeller_TolB-like"/>
</dbReference>
<dbReference type="Gene3D" id="2.120.10.30">
    <property type="entry name" value="TolB, C-terminal domain"/>
    <property type="match status" value="1"/>
</dbReference>
<dbReference type="AlphaFoldDB" id="A0A6J8ET74"/>
<dbReference type="SUPFAM" id="SSF101898">
    <property type="entry name" value="NHL repeat"/>
    <property type="match status" value="1"/>
</dbReference>
<proteinExistence type="predicted"/>
<dbReference type="EMBL" id="CACVKT020009852">
    <property type="protein sequence ID" value="CAC5423748.1"/>
    <property type="molecule type" value="Genomic_DNA"/>
</dbReference>
<keyword evidence="2" id="KW-1185">Reference proteome</keyword>
<sequence>MRTNVENMSGDLESTKLHASNFQAFLGIHEWNKRIEKEEKVWMSLQTDHKMDTVDIHIELSPLLMKFEDDVKELGKLELKSTSSNKIRLRKEKQGQIVVPVSNTIDNIKLTNISSFKTPDGVSSNILITGIDMFDDGRIMFADNQNLNKRLLIMNQEGELIKTLQLQFKCLDVAVIRNDTVAATLVEQNKIVIIDINSSIVQRYIPMLHRCYGLTYSGELLVVNLSNHTIQFFDLSGNSLSSYSTGEASDSCYVLQDTLYFTTHRTDPVYSTELSGEVHWKFDCQKSAHPTGITNDASGNTFVACRDSNQLG</sequence>
<evidence type="ECO:0000313" key="1">
    <source>
        <dbReference type="EMBL" id="CAC5423748.1"/>
    </source>
</evidence>
<gene>
    <name evidence="1" type="ORF">MCOR_55718</name>
</gene>
<reference evidence="1 2" key="1">
    <citation type="submission" date="2020-06" db="EMBL/GenBank/DDBJ databases">
        <authorList>
            <person name="Li R."/>
            <person name="Bekaert M."/>
        </authorList>
    </citation>
    <scope>NUCLEOTIDE SEQUENCE [LARGE SCALE GENOMIC DNA]</scope>
    <source>
        <strain evidence="2">wild</strain>
    </source>
</reference>
<dbReference type="OrthoDB" id="10316039at2759"/>
<organism evidence="1 2">
    <name type="scientific">Mytilus coruscus</name>
    <name type="common">Sea mussel</name>
    <dbReference type="NCBI Taxonomy" id="42192"/>
    <lineage>
        <taxon>Eukaryota</taxon>
        <taxon>Metazoa</taxon>
        <taxon>Spiralia</taxon>
        <taxon>Lophotrochozoa</taxon>
        <taxon>Mollusca</taxon>
        <taxon>Bivalvia</taxon>
        <taxon>Autobranchia</taxon>
        <taxon>Pteriomorphia</taxon>
        <taxon>Mytilida</taxon>
        <taxon>Mytiloidea</taxon>
        <taxon>Mytilidae</taxon>
        <taxon>Mytilinae</taxon>
        <taxon>Mytilus</taxon>
    </lineage>
</organism>
<dbReference type="Proteomes" id="UP000507470">
    <property type="component" value="Unassembled WGS sequence"/>
</dbReference>
<name>A0A6J8ET74_MYTCO</name>
<evidence type="ECO:0000313" key="2">
    <source>
        <dbReference type="Proteomes" id="UP000507470"/>
    </source>
</evidence>
<accession>A0A6J8ET74</accession>